<dbReference type="Gene3D" id="1.10.150.20">
    <property type="entry name" value="5' to 3' exonuclease, C-terminal subdomain"/>
    <property type="match status" value="1"/>
</dbReference>
<protein>
    <recommendedName>
        <fullName evidence="2">DNA-directed DNA polymerase</fullName>
        <ecNumber evidence="2">2.7.7.7</ecNumber>
    </recommendedName>
</protein>
<dbReference type="GO" id="GO:0006261">
    <property type="term" value="P:DNA-templated DNA replication"/>
    <property type="evidence" value="ECO:0007669"/>
    <property type="project" value="InterPro"/>
</dbReference>
<evidence type="ECO:0000256" key="1">
    <source>
        <dbReference type="ARBA" id="ARBA00007705"/>
    </source>
</evidence>
<evidence type="ECO:0000259" key="5">
    <source>
        <dbReference type="SMART" id="SM00482"/>
    </source>
</evidence>
<dbReference type="RefSeq" id="WP_183375437.1">
    <property type="nucleotide sequence ID" value="NZ_CBCSFZ010000018.1"/>
</dbReference>
<sequence>MSILYLDLETADADELWTYGPGFVRLAGYAIDEAPVKTTDDFSLIVRLVEEANYVVGHNILAFDLQALERYHGLDLARLVREGRVIDTLLVARQNDPPLSGKADAKRYGLDSLCRRLRIGGKQQQGGESALKNLADQFGGYDQIPTDNPVYVSYLIRDVEMVRGLARHLVVDSYVMREHKVMWRLLHIMKNGFRVNSSVANHLVSSREARIDRTKHHLHTTYGLPLSGKRPHTTTVAQEPLKKAFRACGVEPPLTHNGKIATSRAVLEALELRWHGNDQLSELCAALRSFNGETSNAQGILEHTGPDDRVRPSISASQATGRISITHPALTGLGKRSRKDVCDRAMLVADHGDVLISADLSQIDARAMAIHSQDERYIDALRPGKDLHNEMAMALFGDAGWDRTSDQHHPRRGEAKAITHGTSYGMGAQSLAQSAGISVVDAVQHLRQLQEAFPDLDRFKTRIRAEARSQVLTNLFGRRVRVTPGSEHTQAPAYIGQSTARDLMMEGVLRLPDWLLPCLRAIVHDELVLSVPADRVDEAEAALLSALQFEVHLDSGSGTVPILAEASTPGLDWADCYRDDLKDWPEVSHAHRTLSNCDDRECAWHAG</sequence>
<dbReference type="Gene3D" id="3.30.420.10">
    <property type="entry name" value="Ribonuclease H-like superfamily/Ribonuclease H"/>
    <property type="match status" value="1"/>
</dbReference>
<reference evidence="6 7" key="1">
    <citation type="submission" date="2020-08" db="EMBL/GenBank/DDBJ databases">
        <title>Sequencing the genomes of 1000 actinobacteria strains.</title>
        <authorList>
            <person name="Klenk H.-P."/>
        </authorList>
    </citation>
    <scope>NUCLEOTIDE SEQUENCE [LARGE SCALE GENOMIC DNA]</scope>
    <source>
        <strain evidence="6 7">DSM 23040</strain>
    </source>
</reference>
<evidence type="ECO:0000256" key="3">
    <source>
        <dbReference type="ARBA" id="ARBA00022705"/>
    </source>
</evidence>
<evidence type="ECO:0000313" key="7">
    <source>
        <dbReference type="Proteomes" id="UP000568050"/>
    </source>
</evidence>
<dbReference type="InterPro" id="IPR002298">
    <property type="entry name" value="DNA_polymerase_A"/>
</dbReference>
<dbReference type="InterPro" id="IPR012337">
    <property type="entry name" value="RNaseH-like_sf"/>
</dbReference>
<keyword evidence="3" id="KW-0235">DNA replication</keyword>
<comment type="caution">
    <text evidence="6">The sequence shown here is derived from an EMBL/GenBank/DDBJ whole genome shotgun (WGS) entry which is preliminary data.</text>
</comment>
<name>A0A839QQU3_9MICO</name>
<keyword evidence="7" id="KW-1185">Reference proteome</keyword>
<dbReference type="GO" id="GO:0003887">
    <property type="term" value="F:DNA-directed DNA polymerase activity"/>
    <property type="evidence" value="ECO:0007669"/>
    <property type="project" value="UniProtKB-EC"/>
</dbReference>
<gene>
    <name evidence="6" type="ORF">FHX50_001126</name>
</gene>
<organism evidence="6 7">
    <name type="scientific">Helcobacillus massiliensis</name>
    <dbReference type="NCBI Taxonomy" id="521392"/>
    <lineage>
        <taxon>Bacteria</taxon>
        <taxon>Bacillati</taxon>
        <taxon>Actinomycetota</taxon>
        <taxon>Actinomycetes</taxon>
        <taxon>Micrococcales</taxon>
        <taxon>Dermabacteraceae</taxon>
        <taxon>Helcobacillus</taxon>
    </lineage>
</organism>
<dbReference type="PRINTS" id="PR00868">
    <property type="entry name" value="DNAPOLI"/>
</dbReference>
<comment type="similarity">
    <text evidence="1">Belongs to the DNA polymerase type-A family.</text>
</comment>
<comment type="catalytic activity">
    <reaction evidence="4">
        <text>DNA(n) + a 2'-deoxyribonucleoside 5'-triphosphate = DNA(n+1) + diphosphate</text>
        <dbReference type="Rhea" id="RHEA:22508"/>
        <dbReference type="Rhea" id="RHEA-COMP:17339"/>
        <dbReference type="Rhea" id="RHEA-COMP:17340"/>
        <dbReference type="ChEBI" id="CHEBI:33019"/>
        <dbReference type="ChEBI" id="CHEBI:61560"/>
        <dbReference type="ChEBI" id="CHEBI:173112"/>
        <dbReference type="EC" id="2.7.7.7"/>
    </reaction>
</comment>
<feature type="domain" description="DNA-directed DNA polymerase family A palm" evidence="5">
    <location>
        <begin position="344"/>
        <end position="535"/>
    </location>
</feature>
<dbReference type="GO" id="GO:0006302">
    <property type="term" value="P:double-strand break repair"/>
    <property type="evidence" value="ECO:0007669"/>
    <property type="project" value="TreeGrafter"/>
</dbReference>
<dbReference type="SUPFAM" id="SSF56672">
    <property type="entry name" value="DNA/RNA polymerases"/>
    <property type="match status" value="1"/>
</dbReference>
<dbReference type="PANTHER" id="PTHR10133:SF27">
    <property type="entry name" value="DNA POLYMERASE NU"/>
    <property type="match status" value="1"/>
</dbReference>
<evidence type="ECO:0000256" key="2">
    <source>
        <dbReference type="ARBA" id="ARBA00012417"/>
    </source>
</evidence>
<dbReference type="InterPro" id="IPR001098">
    <property type="entry name" value="DNA-dir_DNA_pol_A_palm_dom"/>
</dbReference>
<dbReference type="EC" id="2.7.7.7" evidence="2"/>
<accession>A0A839QQU3</accession>
<keyword evidence="6" id="KW-0548">Nucleotidyltransferase</keyword>
<dbReference type="SUPFAM" id="SSF53098">
    <property type="entry name" value="Ribonuclease H-like"/>
    <property type="match status" value="1"/>
</dbReference>
<dbReference type="InterPro" id="IPR043502">
    <property type="entry name" value="DNA/RNA_pol_sf"/>
</dbReference>
<dbReference type="EMBL" id="JACHWP010000002">
    <property type="protein sequence ID" value="MBB3022843.1"/>
    <property type="molecule type" value="Genomic_DNA"/>
</dbReference>
<dbReference type="Pfam" id="PF00476">
    <property type="entry name" value="DNA_pol_A"/>
    <property type="match status" value="1"/>
</dbReference>
<dbReference type="AlphaFoldDB" id="A0A839QQU3"/>
<dbReference type="PANTHER" id="PTHR10133">
    <property type="entry name" value="DNA POLYMERASE I"/>
    <property type="match status" value="1"/>
</dbReference>
<evidence type="ECO:0000256" key="4">
    <source>
        <dbReference type="ARBA" id="ARBA00049244"/>
    </source>
</evidence>
<proteinExistence type="inferred from homology"/>
<dbReference type="InterPro" id="IPR036397">
    <property type="entry name" value="RNaseH_sf"/>
</dbReference>
<dbReference type="Proteomes" id="UP000568050">
    <property type="component" value="Unassembled WGS sequence"/>
</dbReference>
<evidence type="ECO:0000313" key="6">
    <source>
        <dbReference type="EMBL" id="MBB3022843.1"/>
    </source>
</evidence>
<dbReference type="SMART" id="SM00482">
    <property type="entry name" value="POLAc"/>
    <property type="match status" value="1"/>
</dbReference>
<dbReference type="Gene3D" id="3.30.70.370">
    <property type="match status" value="1"/>
</dbReference>
<keyword evidence="6" id="KW-0808">Transferase</keyword>
<dbReference type="GO" id="GO:0003677">
    <property type="term" value="F:DNA binding"/>
    <property type="evidence" value="ECO:0007669"/>
    <property type="project" value="InterPro"/>
</dbReference>